<dbReference type="GO" id="GO:0034039">
    <property type="term" value="F:8-oxo-7,8-dihydroguanine DNA N-glycosylase activity"/>
    <property type="evidence" value="ECO:0007669"/>
    <property type="project" value="TreeGrafter"/>
</dbReference>
<evidence type="ECO:0000259" key="15">
    <source>
        <dbReference type="SMART" id="SM00478"/>
    </source>
</evidence>
<dbReference type="GO" id="GO:0000701">
    <property type="term" value="F:purine-specific mismatch base pair DNA N-glycosylase activity"/>
    <property type="evidence" value="ECO:0007669"/>
    <property type="project" value="UniProtKB-EC"/>
</dbReference>
<keyword evidence="6" id="KW-0004">4Fe-4S</keyword>
<keyword evidence="9" id="KW-0378">Hydrolase</keyword>
<dbReference type="EC" id="3.2.2.31" evidence="4 14"/>
<dbReference type="InterPro" id="IPR003265">
    <property type="entry name" value="HhH-GPD_domain"/>
</dbReference>
<dbReference type="Gene3D" id="3.90.79.10">
    <property type="entry name" value="Nucleoside Triphosphate Pyrophosphohydrolase"/>
    <property type="match status" value="1"/>
</dbReference>
<organism evidence="16 17">
    <name type="scientific">Paracoccus suum</name>
    <dbReference type="NCBI Taxonomy" id="2259340"/>
    <lineage>
        <taxon>Bacteria</taxon>
        <taxon>Pseudomonadati</taxon>
        <taxon>Pseudomonadota</taxon>
        <taxon>Alphaproteobacteria</taxon>
        <taxon>Rhodobacterales</taxon>
        <taxon>Paracoccaceae</taxon>
        <taxon>Paracoccus</taxon>
    </lineage>
</organism>
<comment type="similarity">
    <text evidence="3 14">Belongs to the Nth/MutY family.</text>
</comment>
<dbReference type="InterPro" id="IPR011257">
    <property type="entry name" value="DNA_glycosylase"/>
</dbReference>
<evidence type="ECO:0000256" key="10">
    <source>
        <dbReference type="ARBA" id="ARBA00023004"/>
    </source>
</evidence>
<keyword evidence="12" id="KW-0234">DNA repair</keyword>
<evidence type="ECO:0000256" key="6">
    <source>
        <dbReference type="ARBA" id="ARBA00022485"/>
    </source>
</evidence>
<reference evidence="17" key="1">
    <citation type="submission" date="2018-07" db="EMBL/GenBank/DDBJ databases">
        <title>Genome sequencing of Paracoccus sp. SC2-6.</title>
        <authorList>
            <person name="Heo J."/>
            <person name="Kim S.-J."/>
            <person name="Kwon S.-W."/>
        </authorList>
    </citation>
    <scope>NUCLEOTIDE SEQUENCE [LARGE SCALE GENOMIC DNA]</scope>
    <source>
        <strain evidence="17">SC2-6</strain>
    </source>
</reference>
<dbReference type="InterPro" id="IPR000445">
    <property type="entry name" value="HhH_motif"/>
</dbReference>
<dbReference type="GO" id="GO:0006284">
    <property type="term" value="P:base-excision repair"/>
    <property type="evidence" value="ECO:0007669"/>
    <property type="project" value="UniProtKB-UniRule"/>
</dbReference>
<sequence length="351" mass="37374">MSRGPQPPSLDFAPDQIAPALLGWYDRHARMLPWRTPPGSNQRTDPYRVWLSEVMLQQTTVAAVAGYFHRFTARWPTVEALAAAPEAEVMAAWAGLGYYARARNLIACAGAVAARGGFPDTRDELASLPGIGPYTSAAIAAIAFDRAETVVDGNVERVTARLFAVETPLPAAKPELTRLAGLLTPQHRPGDFAQAMMDLGATICTPRSPACGICPLLGPCRARAMGIATELPRKLPKAAKPQRLGRVWIARNGPELLVETRPARGLLGGTLGFPTAGWDGTDAGPPVAADWSDVGLVRHVFTHFALDLTVLTGIATGPARRGHWTPEAGFDGTAMPGLMRKAWALAREGGP</sequence>
<dbReference type="Gene3D" id="1.10.1670.10">
    <property type="entry name" value="Helix-hairpin-Helix base-excision DNA repair enzymes (C-terminal)"/>
    <property type="match status" value="1"/>
</dbReference>
<keyword evidence="7" id="KW-0479">Metal-binding</keyword>
<evidence type="ECO:0000256" key="11">
    <source>
        <dbReference type="ARBA" id="ARBA00023014"/>
    </source>
</evidence>
<evidence type="ECO:0000256" key="9">
    <source>
        <dbReference type="ARBA" id="ARBA00022801"/>
    </source>
</evidence>
<dbReference type="PROSITE" id="PS00764">
    <property type="entry name" value="ENDONUCLEASE_III_1"/>
    <property type="match status" value="1"/>
</dbReference>
<dbReference type="PANTHER" id="PTHR42944">
    <property type="entry name" value="ADENINE DNA GLYCOSYLASE"/>
    <property type="match status" value="1"/>
</dbReference>
<evidence type="ECO:0000256" key="13">
    <source>
        <dbReference type="ARBA" id="ARBA00023295"/>
    </source>
</evidence>
<dbReference type="GO" id="GO:0032357">
    <property type="term" value="F:oxidized purine DNA binding"/>
    <property type="evidence" value="ECO:0007669"/>
    <property type="project" value="TreeGrafter"/>
</dbReference>
<dbReference type="GO" id="GO:0035485">
    <property type="term" value="F:adenine/guanine mispair binding"/>
    <property type="evidence" value="ECO:0007669"/>
    <property type="project" value="TreeGrafter"/>
</dbReference>
<dbReference type="Proteomes" id="UP000252023">
    <property type="component" value="Chromosome"/>
</dbReference>
<dbReference type="InterPro" id="IPR023170">
    <property type="entry name" value="HhH_base_excis_C"/>
</dbReference>
<dbReference type="CDD" id="cd00056">
    <property type="entry name" value="ENDO3c"/>
    <property type="match status" value="1"/>
</dbReference>
<dbReference type="Pfam" id="PF14815">
    <property type="entry name" value="NUDIX_4"/>
    <property type="match status" value="1"/>
</dbReference>
<evidence type="ECO:0000256" key="4">
    <source>
        <dbReference type="ARBA" id="ARBA00012045"/>
    </source>
</evidence>
<dbReference type="SUPFAM" id="SSF48150">
    <property type="entry name" value="DNA-glycosylase"/>
    <property type="match status" value="1"/>
</dbReference>
<feature type="domain" description="HhH-GPD" evidence="15">
    <location>
        <begin position="55"/>
        <end position="202"/>
    </location>
</feature>
<keyword evidence="8 14" id="KW-0227">DNA damage</keyword>
<name>A0A344PGK9_9RHOB</name>
<keyword evidence="10 14" id="KW-0408">Iron</keyword>
<dbReference type="InterPro" id="IPR044298">
    <property type="entry name" value="MIG/MutY"/>
</dbReference>
<dbReference type="InterPro" id="IPR029119">
    <property type="entry name" value="MutY_C"/>
</dbReference>
<evidence type="ECO:0000313" key="16">
    <source>
        <dbReference type="EMBL" id="AXC48514.1"/>
    </source>
</evidence>
<evidence type="ECO:0000256" key="12">
    <source>
        <dbReference type="ARBA" id="ARBA00023204"/>
    </source>
</evidence>
<evidence type="ECO:0000256" key="2">
    <source>
        <dbReference type="ARBA" id="ARBA00002933"/>
    </source>
</evidence>
<keyword evidence="11" id="KW-0411">Iron-sulfur</keyword>
<dbReference type="SMART" id="SM00478">
    <property type="entry name" value="ENDO3c"/>
    <property type="match status" value="1"/>
</dbReference>
<evidence type="ECO:0000256" key="14">
    <source>
        <dbReference type="RuleBase" id="RU365096"/>
    </source>
</evidence>
<dbReference type="AlphaFoldDB" id="A0A344PGK9"/>
<dbReference type="Pfam" id="PF00633">
    <property type="entry name" value="HHH"/>
    <property type="match status" value="1"/>
</dbReference>
<evidence type="ECO:0000256" key="7">
    <source>
        <dbReference type="ARBA" id="ARBA00022723"/>
    </source>
</evidence>
<comment type="cofactor">
    <cofactor evidence="14">
        <name>[4Fe-4S] cluster</name>
        <dbReference type="ChEBI" id="CHEBI:49883"/>
    </cofactor>
    <text evidence="14">Binds 1 [4Fe-4S] cluster.</text>
</comment>
<dbReference type="SMART" id="SM00525">
    <property type="entry name" value="FES"/>
    <property type="match status" value="1"/>
</dbReference>
<dbReference type="OrthoDB" id="9802365at2"/>
<proteinExistence type="inferred from homology"/>
<keyword evidence="17" id="KW-1185">Reference proteome</keyword>
<dbReference type="RefSeq" id="WP_114074834.1">
    <property type="nucleotide sequence ID" value="NZ_CP030918.1"/>
</dbReference>
<gene>
    <name evidence="16" type="ORF">DRW48_01270</name>
</gene>
<dbReference type="InterPro" id="IPR004035">
    <property type="entry name" value="Endouclease-III_FeS-bd_BS"/>
</dbReference>
<evidence type="ECO:0000256" key="5">
    <source>
        <dbReference type="ARBA" id="ARBA00022023"/>
    </source>
</evidence>
<dbReference type="GO" id="GO:0051539">
    <property type="term" value="F:4 iron, 4 sulfur cluster binding"/>
    <property type="evidence" value="ECO:0007669"/>
    <property type="project" value="UniProtKB-UniRule"/>
</dbReference>
<comment type="function">
    <text evidence="2">Adenine glycosylase active on G-A mispairs. MutY also corrects error-prone DNA synthesis past GO lesions which are due to the oxidatively damaged form of guanine: 7,8-dihydro-8-oxoguanine (8-oxo-dGTP).</text>
</comment>
<dbReference type="SUPFAM" id="SSF55811">
    <property type="entry name" value="Nudix"/>
    <property type="match status" value="1"/>
</dbReference>
<dbReference type="Pfam" id="PF10576">
    <property type="entry name" value="EndIII_4Fe-2S"/>
    <property type="match status" value="1"/>
</dbReference>
<keyword evidence="13 14" id="KW-0326">Glycosidase</keyword>
<evidence type="ECO:0000256" key="1">
    <source>
        <dbReference type="ARBA" id="ARBA00000843"/>
    </source>
</evidence>
<evidence type="ECO:0000256" key="3">
    <source>
        <dbReference type="ARBA" id="ARBA00008343"/>
    </source>
</evidence>
<dbReference type="GO" id="GO:0046872">
    <property type="term" value="F:metal ion binding"/>
    <property type="evidence" value="ECO:0007669"/>
    <property type="project" value="UniProtKB-UniRule"/>
</dbReference>
<evidence type="ECO:0000256" key="8">
    <source>
        <dbReference type="ARBA" id="ARBA00022763"/>
    </source>
</evidence>
<dbReference type="GO" id="GO:0006298">
    <property type="term" value="P:mismatch repair"/>
    <property type="evidence" value="ECO:0007669"/>
    <property type="project" value="TreeGrafter"/>
</dbReference>
<dbReference type="PANTHER" id="PTHR42944:SF1">
    <property type="entry name" value="ADENINE DNA GLYCOSYLASE"/>
    <property type="match status" value="1"/>
</dbReference>
<dbReference type="FunFam" id="1.10.340.30:FF:000002">
    <property type="entry name" value="Adenine DNA glycosylase"/>
    <property type="match status" value="1"/>
</dbReference>
<protein>
    <recommendedName>
        <fullName evidence="5 14">Adenine DNA glycosylase</fullName>
        <ecNumber evidence="4 14">3.2.2.31</ecNumber>
    </recommendedName>
</protein>
<dbReference type="InterPro" id="IPR015797">
    <property type="entry name" value="NUDIX_hydrolase-like_dom_sf"/>
</dbReference>
<dbReference type="Pfam" id="PF00730">
    <property type="entry name" value="HhH-GPD"/>
    <property type="match status" value="1"/>
</dbReference>
<comment type="catalytic activity">
    <reaction evidence="1 14">
        <text>Hydrolyzes free adenine bases from 7,8-dihydro-8-oxoguanine:adenine mismatched double-stranded DNA, leaving an apurinic site.</text>
        <dbReference type="EC" id="3.2.2.31"/>
    </reaction>
</comment>
<accession>A0A344PGK9</accession>
<dbReference type="KEGG" id="pars:DRW48_01270"/>
<dbReference type="EMBL" id="CP030918">
    <property type="protein sequence ID" value="AXC48514.1"/>
    <property type="molecule type" value="Genomic_DNA"/>
</dbReference>
<dbReference type="Gene3D" id="1.10.340.30">
    <property type="entry name" value="Hypothetical protein, domain 2"/>
    <property type="match status" value="1"/>
</dbReference>
<dbReference type="InterPro" id="IPR003651">
    <property type="entry name" value="Endonuclease3_FeS-loop_motif"/>
</dbReference>
<evidence type="ECO:0000313" key="17">
    <source>
        <dbReference type="Proteomes" id="UP000252023"/>
    </source>
</evidence>
<dbReference type="CDD" id="cd03431">
    <property type="entry name" value="NUDIX_DNA_Glycosylase_C-MutY"/>
    <property type="match status" value="1"/>
</dbReference>